<evidence type="ECO:0000313" key="1">
    <source>
        <dbReference type="EMBL" id="AES75197.1"/>
    </source>
</evidence>
<name>G7KQ24_MEDTR</name>
<reference evidence="1 3" key="1">
    <citation type="journal article" date="2011" name="Nature">
        <title>The Medicago genome provides insight into the evolution of rhizobial symbioses.</title>
        <authorList>
            <person name="Young N.D."/>
            <person name="Debelle F."/>
            <person name="Oldroyd G.E."/>
            <person name="Geurts R."/>
            <person name="Cannon S.B."/>
            <person name="Udvardi M.K."/>
            <person name="Benedito V.A."/>
            <person name="Mayer K.F."/>
            <person name="Gouzy J."/>
            <person name="Schoof H."/>
            <person name="Van de Peer Y."/>
            <person name="Proost S."/>
            <person name="Cook D.R."/>
            <person name="Meyers B.C."/>
            <person name="Spannagl M."/>
            <person name="Cheung F."/>
            <person name="De Mita S."/>
            <person name="Krishnakumar V."/>
            <person name="Gundlach H."/>
            <person name="Zhou S."/>
            <person name="Mudge J."/>
            <person name="Bharti A.K."/>
            <person name="Murray J.D."/>
            <person name="Naoumkina M.A."/>
            <person name="Rosen B."/>
            <person name="Silverstein K.A."/>
            <person name="Tang H."/>
            <person name="Rombauts S."/>
            <person name="Zhao P.X."/>
            <person name="Zhou P."/>
            <person name="Barbe V."/>
            <person name="Bardou P."/>
            <person name="Bechner M."/>
            <person name="Bellec A."/>
            <person name="Berger A."/>
            <person name="Berges H."/>
            <person name="Bidwell S."/>
            <person name="Bisseling T."/>
            <person name="Choisne N."/>
            <person name="Couloux A."/>
            <person name="Denny R."/>
            <person name="Deshpande S."/>
            <person name="Dai X."/>
            <person name="Doyle J.J."/>
            <person name="Dudez A.M."/>
            <person name="Farmer A.D."/>
            <person name="Fouteau S."/>
            <person name="Franken C."/>
            <person name="Gibelin C."/>
            <person name="Gish J."/>
            <person name="Goldstein S."/>
            <person name="Gonzalez A.J."/>
            <person name="Green P.J."/>
            <person name="Hallab A."/>
            <person name="Hartog M."/>
            <person name="Hua A."/>
            <person name="Humphray S.J."/>
            <person name="Jeong D.H."/>
            <person name="Jing Y."/>
            <person name="Jocker A."/>
            <person name="Kenton S.M."/>
            <person name="Kim D.J."/>
            <person name="Klee K."/>
            <person name="Lai H."/>
            <person name="Lang C."/>
            <person name="Lin S."/>
            <person name="Macmil S.L."/>
            <person name="Magdelenat G."/>
            <person name="Matthews L."/>
            <person name="McCorrison J."/>
            <person name="Monaghan E.L."/>
            <person name="Mun J.H."/>
            <person name="Najar F.Z."/>
            <person name="Nicholson C."/>
            <person name="Noirot C."/>
            <person name="O'Bleness M."/>
            <person name="Paule C.R."/>
            <person name="Poulain J."/>
            <person name="Prion F."/>
            <person name="Qin B."/>
            <person name="Qu C."/>
            <person name="Retzel E.F."/>
            <person name="Riddle C."/>
            <person name="Sallet E."/>
            <person name="Samain S."/>
            <person name="Samson N."/>
            <person name="Sanders I."/>
            <person name="Saurat O."/>
            <person name="Scarpelli C."/>
            <person name="Schiex T."/>
            <person name="Segurens B."/>
            <person name="Severin A.J."/>
            <person name="Sherrier D.J."/>
            <person name="Shi R."/>
            <person name="Sims S."/>
            <person name="Singer S.R."/>
            <person name="Sinharoy S."/>
            <person name="Sterck L."/>
            <person name="Viollet A."/>
            <person name="Wang B.B."/>
            <person name="Wang K."/>
            <person name="Wang M."/>
            <person name="Wang X."/>
            <person name="Warfsmann J."/>
            <person name="Weissenbach J."/>
            <person name="White D.D."/>
            <person name="White J.D."/>
            <person name="Wiley G.B."/>
            <person name="Wincker P."/>
            <person name="Xing Y."/>
            <person name="Yang L."/>
            <person name="Yao Z."/>
            <person name="Ying F."/>
            <person name="Zhai J."/>
            <person name="Zhou L."/>
            <person name="Zuber A."/>
            <person name="Denarie J."/>
            <person name="Dixon R.A."/>
            <person name="May G.D."/>
            <person name="Schwartz D.C."/>
            <person name="Rogers J."/>
            <person name="Quetier F."/>
            <person name="Town C.D."/>
            <person name="Roe B.A."/>
        </authorList>
    </citation>
    <scope>NUCLEOTIDE SEQUENCE [LARGE SCALE GENOMIC DNA]</scope>
    <source>
        <strain evidence="1">A17</strain>
        <strain evidence="2 3">cv. Jemalong A17</strain>
    </source>
</reference>
<reference evidence="1 3" key="2">
    <citation type="journal article" date="2014" name="BMC Genomics">
        <title>An improved genome release (version Mt4.0) for the model legume Medicago truncatula.</title>
        <authorList>
            <person name="Tang H."/>
            <person name="Krishnakumar V."/>
            <person name="Bidwell S."/>
            <person name="Rosen B."/>
            <person name="Chan A."/>
            <person name="Zhou S."/>
            <person name="Gentzbittel L."/>
            <person name="Childs K.L."/>
            <person name="Yandell M."/>
            <person name="Gundlach H."/>
            <person name="Mayer K.F."/>
            <person name="Schwartz D.C."/>
            <person name="Town C.D."/>
        </authorList>
    </citation>
    <scope>GENOME REANNOTATION</scope>
    <source>
        <strain evidence="2 3">cv. Jemalong A17</strain>
    </source>
</reference>
<evidence type="ECO:0000313" key="3">
    <source>
        <dbReference type="Proteomes" id="UP000002051"/>
    </source>
</evidence>
<keyword evidence="3" id="KW-1185">Reference proteome</keyword>
<dbReference type="EMBL" id="CM001222">
    <property type="protein sequence ID" value="AES75197.1"/>
    <property type="molecule type" value="Genomic_DNA"/>
</dbReference>
<evidence type="ECO:0000313" key="2">
    <source>
        <dbReference type="EnsemblPlants" id="AES75197"/>
    </source>
</evidence>
<dbReference type="AlphaFoldDB" id="G7KQ24"/>
<gene>
    <name evidence="1" type="ordered locus">MTR_6g029540</name>
</gene>
<dbReference type="EnsemblPlants" id="AES75197">
    <property type="protein sequence ID" value="AES75197"/>
    <property type="gene ID" value="MTR_6g029540"/>
</dbReference>
<dbReference type="Proteomes" id="UP000002051">
    <property type="component" value="Chromosome 6"/>
</dbReference>
<dbReference type="PaxDb" id="3880-AES75197"/>
<accession>G7KQ24</accession>
<organism evidence="1 3">
    <name type="scientific">Medicago truncatula</name>
    <name type="common">Barrel medic</name>
    <name type="synonym">Medicago tribuloides</name>
    <dbReference type="NCBI Taxonomy" id="3880"/>
    <lineage>
        <taxon>Eukaryota</taxon>
        <taxon>Viridiplantae</taxon>
        <taxon>Streptophyta</taxon>
        <taxon>Embryophyta</taxon>
        <taxon>Tracheophyta</taxon>
        <taxon>Spermatophyta</taxon>
        <taxon>Magnoliopsida</taxon>
        <taxon>eudicotyledons</taxon>
        <taxon>Gunneridae</taxon>
        <taxon>Pentapetalae</taxon>
        <taxon>rosids</taxon>
        <taxon>fabids</taxon>
        <taxon>Fabales</taxon>
        <taxon>Fabaceae</taxon>
        <taxon>Papilionoideae</taxon>
        <taxon>50 kb inversion clade</taxon>
        <taxon>NPAAA clade</taxon>
        <taxon>Hologalegina</taxon>
        <taxon>IRL clade</taxon>
        <taxon>Trifolieae</taxon>
        <taxon>Medicago</taxon>
    </lineage>
</organism>
<dbReference type="HOGENOM" id="CLU_2641885_0_0_1"/>
<reference evidence="2" key="3">
    <citation type="submission" date="2015-04" db="UniProtKB">
        <authorList>
            <consortium name="EnsemblPlants"/>
        </authorList>
    </citation>
    <scope>IDENTIFICATION</scope>
    <source>
        <strain evidence="2">cv. Jemalong A17</strain>
    </source>
</reference>
<sequence>MAPNHEISKYKLIRNIFLIPSSLSGEIEKKMNSFGWGYKGSQNKGIFWDKLSMHKNDIWMGFKNLMALNLAMLGKQG</sequence>
<protein>
    <submittedName>
        <fullName evidence="1 2">Uncharacterized protein</fullName>
    </submittedName>
</protein>
<proteinExistence type="predicted"/>